<feature type="compositionally biased region" description="Basic and acidic residues" evidence="1">
    <location>
        <begin position="17"/>
        <end position="29"/>
    </location>
</feature>
<sequence>MAVESGSDLQQRRRRHRDPEEPEKTELSERELAVAVAVAEKEERWVRPLPVEATPATKKKVLAFERVCLDNLPSASIYERSYVHRDVITHVVSTSYFYKLHTSPLTQIQLNPVYKAVVSSDKSGMIEYWTGPPLKYKFPKTVNWEYKTE</sequence>
<keyword evidence="3" id="KW-1185">Reference proteome</keyword>
<dbReference type="GeneTree" id="ENSGT00940000182415"/>
<evidence type="ECO:0000256" key="1">
    <source>
        <dbReference type="SAM" id="MobiDB-lite"/>
    </source>
</evidence>
<reference evidence="2 3" key="1">
    <citation type="submission" date="2009-03" db="EMBL/GenBank/DDBJ databases">
        <authorList>
            <person name="Warren W."/>
            <person name="Ye L."/>
            <person name="Minx P."/>
            <person name="Worley K."/>
            <person name="Gibbs R."/>
            <person name="Wilson R.K."/>
        </authorList>
    </citation>
    <scope>NUCLEOTIDE SEQUENCE [LARGE SCALE GENOMIC DNA]</scope>
</reference>
<dbReference type="OMA" id="YERSYVH"/>
<proteinExistence type="predicted"/>
<reference evidence="2" key="2">
    <citation type="submission" date="2025-08" db="UniProtKB">
        <authorList>
            <consortium name="Ensembl"/>
        </authorList>
    </citation>
    <scope>IDENTIFICATION</scope>
</reference>
<evidence type="ECO:0000313" key="2">
    <source>
        <dbReference type="Ensembl" id="ENSCJAP00000090562.1"/>
    </source>
</evidence>
<accession>A0A8I3WVZ1</accession>
<evidence type="ECO:0000313" key="3">
    <source>
        <dbReference type="Proteomes" id="UP000008225"/>
    </source>
</evidence>
<organism evidence="2 3">
    <name type="scientific">Callithrix jacchus</name>
    <name type="common">White-tufted-ear marmoset</name>
    <name type="synonym">Simia Jacchus</name>
    <dbReference type="NCBI Taxonomy" id="9483"/>
    <lineage>
        <taxon>Eukaryota</taxon>
        <taxon>Metazoa</taxon>
        <taxon>Chordata</taxon>
        <taxon>Craniata</taxon>
        <taxon>Vertebrata</taxon>
        <taxon>Euteleostomi</taxon>
        <taxon>Mammalia</taxon>
        <taxon>Eutheria</taxon>
        <taxon>Euarchontoglires</taxon>
        <taxon>Primates</taxon>
        <taxon>Haplorrhini</taxon>
        <taxon>Platyrrhini</taxon>
        <taxon>Cebidae</taxon>
        <taxon>Callitrichinae</taxon>
        <taxon>Callithrix</taxon>
        <taxon>Callithrix</taxon>
    </lineage>
</organism>
<protein>
    <submittedName>
        <fullName evidence="2">Uncharacterized protein</fullName>
    </submittedName>
</protein>
<feature type="region of interest" description="Disordered" evidence="1">
    <location>
        <begin position="1"/>
        <end position="29"/>
    </location>
</feature>
<dbReference type="Ensembl" id="ENSCJAT00000145751.1">
    <property type="protein sequence ID" value="ENSCJAP00000090562.1"/>
    <property type="gene ID" value="ENSCJAG00000076556.1"/>
</dbReference>
<dbReference type="AlphaFoldDB" id="A0A8I3WVZ1"/>
<name>A0A8I3WVZ1_CALJA</name>
<dbReference type="Proteomes" id="UP000008225">
    <property type="component" value="Chromosome 5"/>
</dbReference>
<reference evidence="2" key="3">
    <citation type="submission" date="2025-09" db="UniProtKB">
        <authorList>
            <consortium name="Ensembl"/>
        </authorList>
    </citation>
    <scope>IDENTIFICATION</scope>
</reference>